<gene>
    <name evidence="2" type="ORF">PCOR1329_LOCUS76077</name>
</gene>
<organism evidence="2 3">
    <name type="scientific">Prorocentrum cordatum</name>
    <dbReference type="NCBI Taxonomy" id="2364126"/>
    <lineage>
        <taxon>Eukaryota</taxon>
        <taxon>Sar</taxon>
        <taxon>Alveolata</taxon>
        <taxon>Dinophyceae</taxon>
        <taxon>Prorocentrales</taxon>
        <taxon>Prorocentraceae</taxon>
        <taxon>Prorocentrum</taxon>
    </lineage>
</organism>
<protein>
    <recommendedName>
        <fullName evidence="4">Phospholipase B-like</fullName>
    </recommendedName>
</protein>
<feature type="region of interest" description="Disordered" evidence="1">
    <location>
        <begin position="26"/>
        <end position="48"/>
    </location>
</feature>
<accession>A0ABN9XI96</accession>
<evidence type="ECO:0000313" key="3">
    <source>
        <dbReference type="Proteomes" id="UP001189429"/>
    </source>
</evidence>
<feature type="compositionally biased region" description="Acidic residues" evidence="1">
    <location>
        <begin position="161"/>
        <end position="170"/>
    </location>
</feature>
<dbReference type="Proteomes" id="UP001189429">
    <property type="component" value="Unassembled WGS sequence"/>
</dbReference>
<name>A0ABN9XI96_9DINO</name>
<proteinExistence type="predicted"/>
<feature type="compositionally biased region" description="Basic and acidic residues" evidence="1">
    <location>
        <begin position="171"/>
        <end position="183"/>
    </location>
</feature>
<comment type="caution">
    <text evidence="2">The sequence shown here is derived from an EMBL/GenBank/DDBJ whole genome shotgun (WGS) entry which is preliminary data.</text>
</comment>
<dbReference type="EMBL" id="CAUYUJ010020427">
    <property type="protein sequence ID" value="CAK0898093.1"/>
    <property type="molecule type" value="Genomic_DNA"/>
</dbReference>
<keyword evidence="3" id="KW-1185">Reference proteome</keyword>
<evidence type="ECO:0000256" key="1">
    <source>
        <dbReference type="SAM" id="MobiDB-lite"/>
    </source>
</evidence>
<feature type="non-terminal residue" evidence="2">
    <location>
        <position position="218"/>
    </location>
</feature>
<evidence type="ECO:0008006" key="4">
    <source>
        <dbReference type="Google" id="ProtNLM"/>
    </source>
</evidence>
<feature type="non-terminal residue" evidence="2">
    <location>
        <position position="1"/>
    </location>
</feature>
<sequence length="218" mass="24457">HCTNPDASDPGGHGLTHLVCSRPRRCPQRWSHRTPSGARSDPPAPPRQVWREAVTEVLFSRLGVTPEQQQETPGHRPGVLPDHRGDIAFSSTYPGLKTSYIINEAGRGGRPQNRCWRFLGLPGGNDFVFTRQNVANAKRKITVTHWSWEPFDDCGAAGNHEEEDEASDFETVDRRERPGRLDEQQAVLDQGRGDDEDRACSAPSGTARWPPHRPCRRR</sequence>
<feature type="region of interest" description="Disordered" evidence="1">
    <location>
        <begin position="154"/>
        <end position="218"/>
    </location>
</feature>
<evidence type="ECO:0000313" key="2">
    <source>
        <dbReference type="EMBL" id="CAK0898093.1"/>
    </source>
</evidence>
<reference evidence="2" key="1">
    <citation type="submission" date="2023-10" db="EMBL/GenBank/DDBJ databases">
        <authorList>
            <person name="Chen Y."/>
            <person name="Shah S."/>
            <person name="Dougan E. K."/>
            <person name="Thang M."/>
            <person name="Chan C."/>
        </authorList>
    </citation>
    <scope>NUCLEOTIDE SEQUENCE [LARGE SCALE GENOMIC DNA]</scope>
</reference>